<dbReference type="InterPro" id="IPR050270">
    <property type="entry name" value="DegV_domain_contain"/>
</dbReference>
<dbReference type="Gene3D" id="3.30.1180.10">
    <property type="match status" value="1"/>
</dbReference>
<evidence type="ECO:0000313" key="4">
    <source>
        <dbReference type="Proteomes" id="UP000181728"/>
    </source>
</evidence>
<dbReference type="PANTHER" id="PTHR33434:SF2">
    <property type="entry name" value="FATTY ACID-BINDING PROTEIN TM_1468"/>
    <property type="match status" value="1"/>
</dbReference>
<name>A0A6N4A030_OENOE</name>
<protein>
    <submittedName>
        <fullName evidence="3">EDD domain protein</fullName>
    </submittedName>
</protein>
<dbReference type="Proteomes" id="UP000181728">
    <property type="component" value="Unassembled WGS sequence"/>
</dbReference>
<dbReference type="PANTHER" id="PTHR33434">
    <property type="entry name" value="DEGV DOMAIN-CONTAINING PROTEIN DR_1986-RELATED"/>
    <property type="match status" value="1"/>
</dbReference>
<dbReference type="EMBL" id="MLOK01000050">
    <property type="protein sequence ID" value="OIM20760.1"/>
    <property type="molecule type" value="Genomic_DNA"/>
</dbReference>
<dbReference type="InterPro" id="IPR003797">
    <property type="entry name" value="DegV"/>
</dbReference>
<gene>
    <name evidence="3" type="ORF">ATX59_07545</name>
</gene>
<comment type="caution">
    <text evidence="3">The sequence shown here is derived from an EMBL/GenBank/DDBJ whole genome shotgun (WGS) entry which is preliminary data.</text>
</comment>
<evidence type="ECO:0000256" key="2">
    <source>
        <dbReference type="ARBA" id="ARBA00023121"/>
    </source>
</evidence>
<dbReference type="Pfam" id="PF02645">
    <property type="entry name" value="DegV"/>
    <property type="match status" value="1"/>
</dbReference>
<organism evidence="3 4">
    <name type="scientific">Oenococcus oeni</name>
    <name type="common">Leuconostoc oenos</name>
    <dbReference type="NCBI Taxonomy" id="1247"/>
    <lineage>
        <taxon>Bacteria</taxon>
        <taxon>Bacillati</taxon>
        <taxon>Bacillota</taxon>
        <taxon>Bacilli</taxon>
        <taxon>Lactobacillales</taxon>
        <taxon>Lactobacillaceae</taxon>
        <taxon>Oenococcus</taxon>
    </lineage>
</organism>
<dbReference type="PROSITE" id="PS51482">
    <property type="entry name" value="DEGV"/>
    <property type="match status" value="1"/>
</dbReference>
<sequence length="293" mass="32983">MVKNVAVIVDSSFYIPKEEQQKYNIYVIPTPIIFNGRIKYDSDWSSAAKFFKDMNSAKKMPSTSMASPADVLKAFEQVRADGYRQAILMTMASGISGFYNMAVNLANDYQELDVQVWDSKFTLMVSGVQALLAAELSAQGITRDEIIKKVTLLRDSTRVFIVVDDISHLKRTGRLAGGAALVAGLLNIKPILVFNKASKIVAIGKERQMKRAWNWLLKQYAIDAPDFDRPIRVLFADANNRTLTENWQADFHEKYPDVVTDFIPIGPLIGVHTGEKAVGFVYMDDWKDIARHH</sequence>
<dbReference type="RefSeq" id="WP_071449086.1">
    <property type="nucleotide sequence ID" value="NZ_MLOK01000050.1"/>
</dbReference>
<reference evidence="3 4" key="1">
    <citation type="journal article" date="2016" name="BMC Genomics">
        <title>Consensus pan-genome assembly of the specialised wine bacterium Oenococcus oeni.</title>
        <authorList>
            <person name="Sternes P.R."/>
            <person name="Borneman A.R."/>
        </authorList>
    </citation>
    <scope>NUCLEOTIDE SEQUENCE [LARGE SCALE GENOMIC DNA]</scope>
    <source>
        <strain evidence="3 4">AWRIB661</strain>
    </source>
</reference>
<evidence type="ECO:0000256" key="1">
    <source>
        <dbReference type="ARBA" id="ARBA00003238"/>
    </source>
</evidence>
<dbReference type="GO" id="GO:0008289">
    <property type="term" value="F:lipid binding"/>
    <property type="evidence" value="ECO:0007669"/>
    <property type="project" value="UniProtKB-KW"/>
</dbReference>
<dbReference type="Gene3D" id="3.40.50.10170">
    <property type="match status" value="1"/>
</dbReference>
<dbReference type="NCBIfam" id="TIGR00762">
    <property type="entry name" value="DegV"/>
    <property type="match status" value="1"/>
</dbReference>
<dbReference type="InterPro" id="IPR043168">
    <property type="entry name" value="DegV_C"/>
</dbReference>
<keyword evidence="2" id="KW-0446">Lipid-binding</keyword>
<accession>A0A6N4A030</accession>
<proteinExistence type="predicted"/>
<comment type="function">
    <text evidence="1">May bind long-chain fatty acids, such as palmitate, and may play a role in lipid transport or fatty acid metabolism.</text>
</comment>
<dbReference type="AlphaFoldDB" id="A0A6N4A030"/>
<evidence type="ECO:0000313" key="3">
    <source>
        <dbReference type="EMBL" id="OIM20760.1"/>
    </source>
</evidence>
<dbReference type="SUPFAM" id="SSF82549">
    <property type="entry name" value="DAK1/DegV-like"/>
    <property type="match status" value="1"/>
</dbReference>